<comment type="caution">
    <text evidence="7">The sequence shown here is derived from an EMBL/GenBank/DDBJ whole genome shotgun (WGS) entry which is preliminary data.</text>
</comment>
<evidence type="ECO:0000259" key="6">
    <source>
        <dbReference type="PROSITE" id="PS50801"/>
    </source>
</evidence>
<dbReference type="CDD" id="cd00156">
    <property type="entry name" value="REC"/>
    <property type="match status" value="1"/>
</dbReference>
<dbReference type="GO" id="GO:0000160">
    <property type="term" value="P:phosphorelay signal transduction system"/>
    <property type="evidence" value="ECO:0007669"/>
    <property type="project" value="InterPro"/>
</dbReference>
<feature type="domain" description="STAS" evidence="6">
    <location>
        <begin position="224"/>
        <end position="291"/>
    </location>
</feature>
<dbReference type="AlphaFoldDB" id="A0A9D1MZG7"/>
<dbReference type="EMBL" id="DVOD01000030">
    <property type="protein sequence ID" value="HIU92294.1"/>
    <property type="molecule type" value="Genomic_DNA"/>
</dbReference>
<dbReference type="PANTHER" id="PTHR44591">
    <property type="entry name" value="STRESS RESPONSE REGULATOR PROTEIN 1"/>
    <property type="match status" value="1"/>
</dbReference>
<dbReference type="InterPro" id="IPR001789">
    <property type="entry name" value="Sig_transdc_resp-reg_receiver"/>
</dbReference>
<dbReference type="InterPro" id="IPR011006">
    <property type="entry name" value="CheY-like_superfamily"/>
</dbReference>
<dbReference type="PANTHER" id="PTHR44591:SF3">
    <property type="entry name" value="RESPONSE REGULATORY DOMAIN-CONTAINING PROTEIN"/>
    <property type="match status" value="1"/>
</dbReference>
<evidence type="ECO:0000256" key="4">
    <source>
        <dbReference type="PROSITE-ProRule" id="PRU00169"/>
    </source>
</evidence>
<dbReference type="SMART" id="SM00448">
    <property type="entry name" value="REC"/>
    <property type="match status" value="1"/>
</dbReference>
<dbReference type="Gene3D" id="3.40.50.2300">
    <property type="match status" value="1"/>
</dbReference>
<protein>
    <recommendedName>
        <fullName evidence="1">Stage 0 sporulation protein A homolog</fullName>
    </recommendedName>
</protein>
<evidence type="ECO:0000313" key="8">
    <source>
        <dbReference type="Proteomes" id="UP000886748"/>
    </source>
</evidence>
<dbReference type="InterPro" id="IPR036513">
    <property type="entry name" value="STAS_dom_sf"/>
</dbReference>
<evidence type="ECO:0000259" key="5">
    <source>
        <dbReference type="PROSITE" id="PS50110"/>
    </source>
</evidence>
<dbReference type="Proteomes" id="UP000886748">
    <property type="component" value="Unassembled WGS sequence"/>
</dbReference>
<dbReference type="Pfam" id="PF01740">
    <property type="entry name" value="STAS"/>
    <property type="match status" value="1"/>
</dbReference>
<evidence type="ECO:0000256" key="3">
    <source>
        <dbReference type="ARBA" id="ARBA00024867"/>
    </source>
</evidence>
<dbReference type="PROSITE" id="PS50801">
    <property type="entry name" value="STAS"/>
    <property type="match status" value="1"/>
</dbReference>
<accession>A0A9D1MZG7</accession>
<keyword evidence="2 4" id="KW-0597">Phosphoprotein</keyword>
<feature type="domain" description="Response regulatory" evidence="5">
    <location>
        <begin position="56"/>
        <end position="174"/>
    </location>
</feature>
<dbReference type="Pfam" id="PF00072">
    <property type="entry name" value="Response_reg"/>
    <property type="match status" value="1"/>
</dbReference>
<comment type="function">
    <text evidence="3">May play the central regulatory role in sporulation. It may be an element of the effector pathway responsible for the activation of sporulation genes in response to nutritional stress. Spo0A may act in concert with spo0H (a sigma factor) to control the expression of some genes that are critical to the sporulation process.</text>
</comment>
<dbReference type="InterPro" id="IPR002645">
    <property type="entry name" value="STAS_dom"/>
</dbReference>
<dbReference type="Gene3D" id="3.30.750.24">
    <property type="entry name" value="STAS domain"/>
    <property type="match status" value="1"/>
</dbReference>
<name>A0A9D1MZG7_9CLOT</name>
<evidence type="ECO:0000256" key="2">
    <source>
        <dbReference type="ARBA" id="ARBA00022553"/>
    </source>
</evidence>
<dbReference type="SUPFAM" id="SSF52172">
    <property type="entry name" value="CheY-like"/>
    <property type="match status" value="1"/>
</dbReference>
<sequence length="293" mass="33299">MEINNEQLKKLFDLSGLDADVLSATTDDINKALILIERKFLSLLSNEAMTVPAEFNILIVDDLELSIYQFNQLLKKVGIVPTVARNKVEALAELKKKKFDYIVVDLFLPDAQDGIELIEECIKLRDAKRTNKIIVMSGTDDKDLIEKCYKLGIDEFVPKSSNWHDQILKFITSSLTSKQHEDFFKYSINDNICCYTINKFNSQRHIDLIVKDVTTSLYTGFSNIIFNMENVKIFDDEYTSVFTSLYKMCNEKGGQFMLVKISDSVKSALADAFLDTLIPTYTSVDLAVSKISS</sequence>
<dbReference type="SUPFAM" id="SSF52091">
    <property type="entry name" value="SpoIIaa-like"/>
    <property type="match status" value="1"/>
</dbReference>
<feature type="modified residue" description="4-aspartylphosphate" evidence="4">
    <location>
        <position position="105"/>
    </location>
</feature>
<gene>
    <name evidence="7" type="ORF">IAD26_04065</name>
</gene>
<reference evidence="7" key="2">
    <citation type="journal article" date="2021" name="PeerJ">
        <title>Extensive microbial diversity within the chicken gut microbiome revealed by metagenomics and culture.</title>
        <authorList>
            <person name="Gilroy R."/>
            <person name="Ravi A."/>
            <person name="Getino M."/>
            <person name="Pursley I."/>
            <person name="Horton D.L."/>
            <person name="Alikhan N.F."/>
            <person name="Baker D."/>
            <person name="Gharbi K."/>
            <person name="Hall N."/>
            <person name="Watson M."/>
            <person name="Adriaenssens E.M."/>
            <person name="Foster-Nyarko E."/>
            <person name="Jarju S."/>
            <person name="Secka A."/>
            <person name="Antonio M."/>
            <person name="Oren A."/>
            <person name="Chaudhuri R.R."/>
            <person name="La Ragione R."/>
            <person name="Hildebrand F."/>
            <person name="Pallen M.J."/>
        </authorList>
    </citation>
    <scope>NUCLEOTIDE SEQUENCE</scope>
    <source>
        <strain evidence="7">CHK154-7741</strain>
    </source>
</reference>
<dbReference type="PROSITE" id="PS50110">
    <property type="entry name" value="RESPONSE_REGULATORY"/>
    <property type="match status" value="1"/>
</dbReference>
<dbReference type="InterPro" id="IPR050595">
    <property type="entry name" value="Bact_response_regulator"/>
</dbReference>
<evidence type="ECO:0000313" key="7">
    <source>
        <dbReference type="EMBL" id="HIU92294.1"/>
    </source>
</evidence>
<evidence type="ECO:0000256" key="1">
    <source>
        <dbReference type="ARBA" id="ARBA00018672"/>
    </source>
</evidence>
<organism evidence="7 8">
    <name type="scientific">Candidatus Limenecus avicola</name>
    <dbReference type="NCBI Taxonomy" id="2840847"/>
    <lineage>
        <taxon>Bacteria</taxon>
        <taxon>Bacillati</taxon>
        <taxon>Bacillota</taxon>
        <taxon>Clostridia</taxon>
        <taxon>Eubacteriales</taxon>
        <taxon>Clostridiaceae</taxon>
        <taxon>Clostridiaceae incertae sedis</taxon>
        <taxon>Candidatus Limenecus</taxon>
    </lineage>
</organism>
<proteinExistence type="predicted"/>
<reference evidence="7" key="1">
    <citation type="submission" date="2020-10" db="EMBL/GenBank/DDBJ databases">
        <authorList>
            <person name="Gilroy R."/>
        </authorList>
    </citation>
    <scope>NUCLEOTIDE SEQUENCE</scope>
    <source>
        <strain evidence="7">CHK154-7741</strain>
    </source>
</reference>